<feature type="coiled-coil region" evidence="1">
    <location>
        <begin position="34"/>
        <end position="93"/>
    </location>
</feature>
<organism evidence="2 3">
    <name type="scientific">Novilysobacter erysipheiresistens</name>
    <dbReference type="NCBI Taxonomy" id="1749332"/>
    <lineage>
        <taxon>Bacteria</taxon>
        <taxon>Pseudomonadati</taxon>
        <taxon>Pseudomonadota</taxon>
        <taxon>Gammaproteobacteria</taxon>
        <taxon>Lysobacterales</taxon>
        <taxon>Lysobacteraceae</taxon>
        <taxon>Novilysobacter</taxon>
    </lineage>
</organism>
<keyword evidence="2" id="KW-0328">Glycosyltransferase</keyword>
<accession>A0ABU7YZ07</accession>
<proteinExistence type="predicted"/>
<dbReference type="Proteomes" id="UP001355056">
    <property type="component" value="Unassembled WGS sequence"/>
</dbReference>
<keyword evidence="3" id="KW-1185">Reference proteome</keyword>
<dbReference type="PANTHER" id="PTHR12526">
    <property type="entry name" value="GLYCOSYLTRANSFERASE"/>
    <property type="match status" value="1"/>
</dbReference>
<gene>
    <name evidence="2" type="ORF">SNE34_09050</name>
</gene>
<dbReference type="Pfam" id="PF13692">
    <property type="entry name" value="Glyco_trans_1_4"/>
    <property type="match status" value="1"/>
</dbReference>
<protein>
    <submittedName>
        <fullName evidence="2">Glycosyltransferase</fullName>
        <ecNumber evidence="2">2.4.-.-</ecNumber>
    </submittedName>
</protein>
<keyword evidence="2" id="KW-0808">Transferase</keyword>
<name>A0ABU7YZ07_9GAMM</name>
<evidence type="ECO:0000313" key="2">
    <source>
        <dbReference type="EMBL" id="MEG3184156.1"/>
    </source>
</evidence>
<keyword evidence="1" id="KW-0175">Coiled coil</keyword>
<comment type="caution">
    <text evidence="2">The sequence shown here is derived from an EMBL/GenBank/DDBJ whole genome shotgun (WGS) entry which is preliminary data.</text>
</comment>
<dbReference type="Gene3D" id="3.40.50.2000">
    <property type="entry name" value="Glycogen Phosphorylase B"/>
    <property type="match status" value="2"/>
</dbReference>
<dbReference type="EMBL" id="JAXGFP010000004">
    <property type="protein sequence ID" value="MEG3184156.1"/>
    <property type="molecule type" value="Genomic_DNA"/>
</dbReference>
<dbReference type="EC" id="2.4.-.-" evidence="2"/>
<dbReference type="SUPFAM" id="SSF53756">
    <property type="entry name" value="UDP-Glycosyltransferase/glycogen phosphorylase"/>
    <property type="match status" value="1"/>
</dbReference>
<evidence type="ECO:0000313" key="3">
    <source>
        <dbReference type="Proteomes" id="UP001355056"/>
    </source>
</evidence>
<dbReference type="GO" id="GO:0016757">
    <property type="term" value="F:glycosyltransferase activity"/>
    <property type="evidence" value="ECO:0007669"/>
    <property type="project" value="UniProtKB-KW"/>
</dbReference>
<reference evidence="2 3" key="1">
    <citation type="journal article" date="2016" name="Int. J. Syst. Evol. Microbiol.">
        <title>Lysobacter erysipheiresistens sp. nov., an antagonist of powdery mildew, isolated from tobacco-cultivated soil.</title>
        <authorList>
            <person name="Xie B."/>
            <person name="Li T."/>
            <person name="Lin X."/>
            <person name="Wang C.J."/>
            <person name="Chen Y.J."/>
            <person name="Liu W.J."/>
            <person name="Zhao Z.W."/>
        </authorList>
    </citation>
    <scope>NUCLEOTIDE SEQUENCE [LARGE SCALE GENOMIC DNA]</scope>
    <source>
        <strain evidence="2 3">RS-LYSO-3</strain>
    </source>
</reference>
<evidence type="ECO:0000256" key="1">
    <source>
        <dbReference type="SAM" id="Coils"/>
    </source>
</evidence>
<dbReference type="RefSeq" id="WP_332616659.1">
    <property type="nucleotide sequence ID" value="NZ_JAXGFP010000004.1"/>
</dbReference>
<dbReference type="CDD" id="cd03801">
    <property type="entry name" value="GT4_PimA-like"/>
    <property type="match status" value="1"/>
</dbReference>
<sequence>MTVGGDKKGVSEVASGLGATIEANDRDRREGAAVLALARDLAQQERKILLLQQEIALREAAAKELQERLATQRVDHEIMSQRMQQQAAALREERDDLVMIARMVREKLCELEDYRAELDPREASLVARGPALHVPQAMRHLRLAGIMDEFTASTFIHSCDLCLVDVAGWEQQLVAFKPELLIVESAWHGNNGQWTRKVNHPSRELLGLLDWCSRNGVPTVFWNKEDPVHFDTFINTAKLFDHVFTTDLDCIGRYKTLLGHDRAYLLPFWGQPRLHNPIERFERKNAFCFAGAYYVRYPERQRDFDTLITTLEKSAPVEIFDRNHGKDDSNYMFPERYRNLIQGTLAYAEIDRAYKGYAFGINLNSVKQSQSMFARRAFDLILSNTHVVSNYSRGLRLMFGDLVTSTDAGRELNKRLQPMLEEGGTGTVSYRRMHRLLALRKVMLEHTTDNRLAYILSKVGGRHVERELPSVVVAAAVGSDADMARVITAYDRQLWHAKRLVLVLRDGFSPGNAPTHGRRDISLLMQRDAETIAPNEAWPGGVVAFFSVRDFYGANYLTDTALAFLYSPADVVGKGAWYEASEESLELQGDGRQYHWQASLPLRRAVAAVSALAGSSLQEWLRDLDIRRISGESCLALDEFGYVANAARDTCPELDEPVIDTGLPIQVMLDKAEAIQGIAQALDIEHGLDATTLGALFGGDIDSGAIRLKKVDDALFLRSLLGETQHKYVYASRLLTPDELSSSAEISFNLVAMPGLHLDVVLIFLAHDGSRLGQTIKPFGRNHVYVMPEDTANIRLGLRVLGPGSARIAGLSLRPMPDTGPTVPQLGRSRNLLLTNIYPSAEHLYRNGFVHRRVLGYRDAGVRTDVFAFNPRTRPHTYEFDGVDVGVGGADQLRSLLDTNSYESLLVHFLDPAMWSTIKDRLHNTRIVVWVHGSDIQPWQRRAFNYTTEGALAEAKAASEVRMSFWHKVFSCDHPNLHFVFVSRYLAETAMEDIGVALTGRRYDIIHNYVDNELFLYAPKPENQRYKVLSIRPYASRTYGNDLTVKSILALRDQPYFADMAFRLIGDGALFDETVEPLREMENVTIERRFLSQIEIAEIHREYGVFLCPSRMDTQGVSRDEAMSSGLVPVTTEVAAIPEFVDDECGLRAPAEDWAALASGLGELVENPALFAKLSRNAALRVRAQSGFEQTLFAELRLINPCHHSDN</sequence>